<evidence type="ECO:0000256" key="1">
    <source>
        <dbReference type="SAM" id="MobiDB-lite"/>
    </source>
</evidence>
<dbReference type="Proteomes" id="UP000001631">
    <property type="component" value="Unassembled WGS sequence"/>
</dbReference>
<dbReference type="RefSeq" id="XP_045289665.1">
    <property type="nucleotide sequence ID" value="XM_045429770.1"/>
</dbReference>
<dbReference type="HOGENOM" id="CLU_047578_0_0_1"/>
<feature type="region of interest" description="Disordered" evidence="1">
    <location>
        <begin position="178"/>
        <end position="212"/>
    </location>
</feature>
<feature type="compositionally biased region" description="Acidic residues" evidence="1">
    <location>
        <begin position="192"/>
        <end position="204"/>
    </location>
</feature>
<dbReference type="GeneID" id="69035737"/>
<dbReference type="AlphaFoldDB" id="C0NH99"/>
<sequence length="337" mass="36459">MGGEGGFERSVPPHNPYDPGAVPTTTRMITTTTASSSSTSTPSSPNINININNTFADSAIDMDCSQTPDTTATTTTMPMPTQMKAITPSPQKSTITITIPIVTERLMRLACLIADLNSSSGNGKNDNDTDNKSSGKKKNNQTHPHMPSLRSLSQQKLIAINRRLDGIEGLLLDLQGDDEIGIDGADEGKEENGDEENEEIEDDKEGGAGKSITKLSASGASASIGNELANTSPTASTIHVSLPASPLSLLSSNQLAPPQLVPKREPPEIEFQANGKDKSQRQVDHRELEVLMRDLQRVTRCLEQRRTECLHLNAVFTVKCEKLAQRILEMEDEIDEL</sequence>
<organism evidence="2 3">
    <name type="scientific">Ajellomyces capsulatus (strain G186AR / H82 / ATCC MYA-2454 / RMSCC 2432)</name>
    <name type="common">Darling's disease fungus</name>
    <name type="synonym">Histoplasma capsulatum</name>
    <dbReference type="NCBI Taxonomy" id="447093"/>
    <lineage>
        <taxon>Eukaryota</taxon>
        <taxon>Fungi</taxon>
        <taxon>Dikarya</taxon>
        <taxon>Ascomycota</taxon>
        <taxon>Pezizomycotina</taxon>
        <taxon>Eurotiomycetes</taxon>
        <taxon>Eurotiomycetidae</taxon>
        <taxon>Onygenales</taxon>
        <taxon>Ajellomycetaceae</taxon>
        <taxon>Histoplasma</taxon>
    </lineage>
</organism>
<evidence type="ECO:0000313" key="2">
    <source>
        <dbReference type="EMBL" id="EEH09184.1"/>
    </source>
</evidence>
<protein>
    <submittedName>
        <fullName evidence="2">Uncharacterized protein</fullName>
    </submittedName>
</protein>
<dbReference type="InParanoid" id="C0NH99"/>
<dbReference type="STRING" id="447093.C0NH99"/>
<proteinExistence type="predicted"/>
<reference evidence="2" key="1">
    <citation type="submission" date="2009-02" db="EMBL/GenBank/DDBJ databases">
        <title>The Genome Sequence of Ajellomyces capsulatus strain G186AR.</title>
        <authorList>
            <consortium name="The Broad Institute Genome Sequencing Platform"/>
            <person name="Champion M."/>
            <person name="Cuomo C."/>
            <person name="Ma L.-J."/>
            <person name="Henn M.R."/>
            <person name="Sil A."/>
            <person name="Goldman B."/>
            <person name="Young S.K."/>
            <person name="Kodira C.D."/>
            <person name="Zeng Q."/>
            <person name="Koehrsen M."/>
            <person name="Alvarado L."/>
            <person name="Berlin A."/>
            <person name="Borenstein D."/>
            <person name="Chen Z."/>
            <person name="Engels R."/>
            <person name="Freedman E."/>
            <person name="Gellesch M."/>
            <person name="Goldberg J."/>
            <person name="Griggs A."/>
            <person name="Gujja S."/>
            <person name="Heiman D."/>
            <person name="Hepburn T."/>
            <person name="Howarth C."/>
            <person name="Jen D."/>
            <person name="Larson L."/>
            <person name="Lewis B."/>
            <person name="Mehta T."/>
            <person name="Park D."/>
            <person name="Pearson M."/>
            <person name="Roberts A."/>
            <person name="Saif S."/>
            <person name="Shea T."/>
            <person name="Shenoy N."/>
            <person name="Sisk P."/>
            <person name="Stolte C."/>
            <person name="Sykes S."/>
            <person name="Walk T."/>
            <person name="White J."/>
            <person name="Yandava C."/>
            <person name="Klein B."/>
            <person name="McEwen J.G."/>
            <person name="Puccia R."/>
            <person name="Goldman G.H."/>
            <person name="Felipe M.S."/>
            <person name="Nino-Vega G."/>
            <person name="San-Blas G."/>
            <person name="Taylor J."/>
            <person name="Mendoza L."/>
            <person name="Galagan J."/>
            <person name="Nusbaum C."/>
            <person name="Birren B."/>
        </authorList>
    </citation>
    <scope>NUCLEOTIDE SEQUENCE</scope>
    <source>
        <strain evidence="2">G186AR</strain>
    </source>
</reference>
<keyword evidence="3" id="KW-1185">Reference proteome</keyword>
<feature type="region of interest" description="Disordered" evidence="1">
    <location>
        <begin position="117"/>
        <end position="151"/>
    </location>
</feature>
<dbReference type="VEuPathDB" id="FungiDB:I7I50_10261"/>
<accession>C0NH99</accession>
<gene>
    <name evidence="2" type="ORF">HCBG_02721</name>
</gene>
<feature type="region of interest" description="Disordered" evidence="1">
    <location>
        <begin position="1"/>
        <end position="24"/>
    </location>
</feature>
<name>C0NH99_AJECG</name>
<evidence type="ECO:0000313" key="3">
    <source>
        <dbReference type="Proteomes" id="UP000001631"/>
    </source>
</evidence>
<dbReference type="EMBL" id="GG663365">
    <property type="protein sequence ID" value="EEH09184.1"/>
    <property type="molecule type" value="Genomic_DNA"/>
</dbReference>